<organism evidence="7 8">
    <name type="scientific">Botrytis porri</name>
    <dbReference type="NCBI Taxonomy" id="87229"/>
    <lineage>
        <taxon>Eukaryota</taxon>
        <taxon>Fungi</taxon>
        <taxon>Dikarya</taxon>
        <taxon>Ascomycota</taxon>
        <taxon>Pezizomycotina</taxon>
        <taxon>Leotiomycetes</taxon>
        <taxon>Helotiales</taxon>
        <taxon>Sclerotiniaceae</taxon>
        <taxon>Botrytis</taxon>
    </lineage>
</organism>
<dbReference type="SUPFAM" id="SSF54928">
    <property type="entry name" value="RNA-binding domain, RBD"/>
    <property type="match status" value="1"/>
</dbReference>
<feature type="region of interest" description="Disordered" evidence="5">
    <location>
        <begin position="105"/>
        <end position="126"/>
    </location>
</feature>
<feature type="region of interest" description="Disordered" evidence="5">
    <location>
        <begin position="1"/>
        <end position="70"/>
    </location>
</feature>
<sequence length="447" mass="49375">MAEITARKRKASTAPAVPADEVAKLKKAKKSPKSAEAVKPKEAAKPKEVAKPKETAKPKEAAKPKKAAKVVEKVVEKEIVEEPVEESEEEEEEDDQTEALLKGFESDNDGEENAKEGGLEPGQEVPNALEKLSKKQKKAIKKAAEEAANDLPGVVYIGRIPHGFYEAEMKAYFSQFGDILKIRLSRNRRTGASKHYAWIQFASRGVAEIVAKTMDNYLLFNHILKVKLVPDEQLPEDLFKGANRRFKKVPWNKIEGRRLEQGAGEEQWEKKREKAEKKREIAAEKLKQIGYEYEAPKIKSAKGVSKKPVKEIENGEDELAGDEDVVMTIEDAPAVEEPVKAKKVKKTKVVEETPAAIITTEETTITTEAAPVEKPKKGKKAAKAKAVEAPVEPVAEDEAEAPVGRKTRSKKAAVKVVETPAEVEVEAEIEVPEKKVTKAKKAKKSKA</sequence>
<gene>
    <name evidence="7" type="ORF">BPOR_0272g00090</name>
</gene>
<feature type="compositionally biased region" description="Basic and acidic residues" evidence="5">
    <location>
        <begin position="36"/>
        <end position="70"/>
    </location>
</feature>
<evidence type="ECO:0000313" key="8">
    <source>
        <dbReference type="Proteomes" id="UP000297280"/>
    </source>
</evidence>
<evidence type="ECO:0000256" key="3">
    <source>
        <dbReference type="ARBA" id="ARBA00023242"/>
    </source>
</evidence>
<evidence type="ECO:0000256" key="1">
    <source>
        <dbReference type="ARBA" id="ARBA00004604"/>
    </source>
</evidence>
<feature type="compositionally biased region" description="Acidic residues" evidence="5">
    <location>
        <begin position="81"/>
        <end position="97"/>
    </location>
</feature>
<dbReference type="EMBL" id="PQXO01000271">
    <property type="protein sequence ID" value="TGO86851.1"/>
    <property type="molecule type" value="Genomic_DNA"/>
</dbReference>
<dbReference type="CDD" id="cd12307">
    <property type="entry name" value="RRM_NIFK_like"/>
    <property type="match status" value="1"/>
</dbReference>
<protein>
    <recommendedName>
        <fullName evidence="6">RRM domain-containing protein</fullName>
    </recommendedName>
</protein>
<feature type="domain" description="RRM" evidence="6">
    <location>
        <begin position="153"/>
        <end position="231"/>
    </location>
</feature>
<dbReference type="Gene3D" id="3.30.70.330">
    <property type="match status" value="1"/>
</dbReference>
<proteinExistence type="predicted"/>
<evidence type="ECO:0000313" key="7">
    <source>
        <dbReference type="EMBL" id="TGO86851.1"/>
    </source>
</evidence>
<feature type="region of interest" description="Disordered" evidence="5">
    <location>
        <begin position="79"/>
        <end position="98"/>
    </location>
</feature>
<dbReference type="InterPro" id="IPR012677">
    <property type="entry name" value="Nucleotide-bd_a/b_plait_sf"/>
</dbReference>
<comment type="subcellular location">
    <subcellularLocation>
        <location evidence="1">Nucleus</location>
        <location evidence="1">Nucleolus</location>
    </subcellularLocation>
</comment>
<evidence type="ECO:0000256" key="5">
    <source>
        <dbReference type="SAM" id="MobiDB-lite"/>
    </source>
</evidence>
<dbReference type="Pfam" id="PF00076">
    <property type="entry name" value="RRM_1"/>
    <property type="match status" value="1"/>
</dbReference>
<dbReference type="InterPro" id="IPR035979">
    <property type="entry name" value="RBD_domain_sf"/>
</dbReference>
<dbReference type="Proteomes" id="UP000297280">
    <property type="component" value="Unassembled WGS sequence"/>
</dbReference>
<keyword evidence="2 4" id="KW-0694">RNA-binding</keyword>
<dbReference type="GO" id="GO:0005730">
    <property type="term" value="C:nucleolus"/>
    <property type="evidence" value="ECO:0007669"/>
    <property type="project" value="UniProtKB-SubCell"/>
</dbReference>
<reference evidence="7 8" key="1">
    <citation type="submission" date="2017-12" db="EMBL/GenBank/DDBJ databases">
        <title>Comparative genomics of Botrytis spp.</title>
        <authorList>
            <person name="Valero-Jimenez C.A."/>
            <person name="Tapia P."/>
            <person name="Veloso J."/>
            <person name="Silva-Moreno E."/>
            <person name="Staats M."/>
            <person name="Valdes J.H."/>
            <person name="Van Kan J.A.L."/>
        </authorList>
    </citation>
    <scope>NUCLEOTIDE SEQUENCE [LARGE SCALE GENOMIC DNA]</scope>
    <source>
        <strain evidence="7 8">MUCL3349</strain>
    </source>
</reference>
<comment type="caution">
    <text evidence="7">The sequence shown here is derived from an EMBL/GenBank/DDBJ whole genome shotgun (WGS) entry which is preliminary data.</text>
</comment>
<dbReference type="SMART" id="SM00360">
    <property type="entry name" value="RRM"/>
    <property type="match status" value="1"/>
</dbReference>
<keyword evidence="3" id="KW-0539">Nucleus</keyword>
<accession>A0A4Z1KLA6</accession>
<dbReference type="GO" id="GO:0003723">
    <property type="term" value="F:RNA binding"/>
    <property type="evidence" value="ECO:0007669"/>
    <property type="project" value="UniProtKB-UniRule"/>
</dbReference>
<keyword evidence="8" id="KW-1185">Reference proteome</keyword>
<dbReference type="STRING" id="87229.A0A4Z1KLA6"/>
<evidence type="ECO:0000259" key="6">
    <source>
        <dbReference type="PROSITE" id="PS50102"/>
    </source>
</evidence>
<name>A0A4Z1KLA6_9HELO</name>
<dbReference type="AlphaFoldDB" id="A0A4Z1KLA6"/>
<dbReference type="InterPro" id="IPR000504">
    <property type="entry name" value="RRM_dom"/>
</dbReference>
<dbReference type="PANTHER" id="PTHR46754">
    <property type="entry name" value="MKI67 FHA DOMAIN-INTERACTING NUCLEOLAR PHOSPHOPROTEIN"/>
    <property type="match status" value="1"/>
</dbReference>
<evidence type="ECO:0000256" key="4">
    <source>
        <dbReference type="PROSITE-ProRule" id="PRU00176"/>
    </source>
</evidence>
<feature type="region of interest" description="Disordered" evidence="5">
    <location>
        <begin position="369"/>
        <end position="412"/>
    </location>
</feature>
<dbReference type="PROSITE" id="PS50102">
    <property type="entry name" value="RRM"/>
    <property type="match status" value="1"/>
</dbReference>
<evidence type="ECO:0000256" key="2">
    <source>
        <dbReference type="ARBA" id="ARBA00022884"/>
    </source>
</evidence>